<dbReference type="InterPro" id="IPR050428">
    <property type="entry name" value="TCS_sensor_his_kinase"/>
</dbReference>
<dbReference type="InterPro" id="IPR005467">
    <property type="entry name" value="His_kinase_dom"/>
</dbReference>
<evidence type="ECO:0000256" key="9">
    <source>
        <dbReference type="ARBA" id="ARBA00022840"/>
    </source>
</evidence>
<comment type="catalytic activity">
    <reaction evidence="1">
        <text>ATP + protein L-histidine = ADP + protein N-phospho-L-histidine.</text>
        <dbReference type="EC" id="2.7.13.3"/>
    </reaction>
</comment>
<dbReference type="InterPro" id="IPR003594">
    <property type="entry name" value="HATPase_dom"/>
</dbReference>
<evidence type="ECO:0000259" key="13">
    <source>
        <dbReference type="PROSITE" id="PS50109"/>
    </source>
</evidence>
<protein>
    <recommendedName>
        <fullName evidence="3">histidine kinase</fullName>
        <ecNumber evidence="3">2.7.13.3</ecNumber>
    </recommendedName>
</protein>
<evidence type="ECO:0000256" key="5">
    <source>
        <dbReference type="ARBA" id="ARBA00022679"/>
    </source>
</evidence>
<dbReference type="Gene3D" id="1.10.287.130">
    <property type="match status" value="1"/>
</dbReference>
<evidence type="ECO:0000256" key="11">
    <source>
        <dbReference type="ARBA" id="ARBA00023012"/>
    </source>
</evidence>
<comment type="caution">
    <text evidence="14">The sequence shown here is derived from an EMBL/GenBank/DDBJ whole genome shotgun (WGS) entry which is preliminary data.</text>
</comment>
<sequence>MSLTRTLTLLVTSTVLLIALGAAAWSYIESNHELEELFDAELAQSTRIVQGLVRHLADTQSLEQLPQTLRETLTLPFAGNIDLEVDENEILPDGAGHKYEKKLAFEVWTPDRTPLLDTLQADDSEGLAPGYSWAESQGYRWRVFTLRDPATGFWIRTAQREEIRKELSQELALGNVLPLLVALPLLLLAASAAIQVGFRPLRRLEHPIRNMAPERIHPLDDRQAPKEVAGLVQAVNSLLKRLNQALERERRFSSDAAHELRTPLAALRLNLEKACEDNPQQFRSLIRSVDRMTHLVEQMLLLNRVDAGAGFPKHDHDLSAILEQSIADVAPLALKKNIEPVLYDDAGRALVCCNDALINTLMRSLLANAIQYSPDNTVVETRLAPSANGYSITVCDQGPGIAPESRERALSRFVRLDQRLGDGAGLGLAIARRIAELHGGQLTLNARPDGQAGLCVSLWLPAHQPSDGRHEQQ</sequence>
<keyword evidence="9 14" id="KW-0067">ATP-binding</keyword>
<keyword evidence="8" id="KW-0418">Kinase</keyword>
<evidence type="ECO:0000256" key="4">
    <source>
        <dbReference type="ARBA" id="ARBA00022553"/>
    </source>
</evidence>
<evidence type="ECO:0000256" key="7">
    <source>
        <dbReference type="ARBA" id="ARBA00022741"/>
    </source>
</evidence>
<dbReference type="EC" id="2.7.13.3" evidence="3"/>
<dbReference type="PRINTS" id="PR00344">
    <property type="entry name" value="BCTRLSENSOR"/>
</dbReference>
<keyword evidence="10" id="KW-1133">Transmembrane helix</keyword>
<dbReference type="InterPro" id="IPR003661">
    <property type="entry name" value="HisK_dim/P_dom"/>
</dbReference>
<dbReference type="SMART" id="SM00388">
    <property type="entry name" value="HisKA"/>
    <property type="match status" value="1"/>
</dbReference>
<dbReference type="PANTHER" id="PTHR45436:SF14">
    <property type="entry name" value="SENSOR PROTEIN QSEC"/>
    <property type="match status" value="1"/>
</dbReference>
<name>A0ABW2IVF7_9GAMM</name>
<evidence type="ECO:0000256" key="6">
    <source>
        <dbReference type="ARBA" id="ARBA00022692"/>
    </source>
</evidence>
<proteinExistence type="predicted"/>
<dbReference type="InterPro" id="IPR036890">
    <property type="entry name" value="HATPase_C_sf"/>
</dbReference>
<keyword evidence="11" id="KW-0902">Two-component regulatory system</keyword>
<dbReference type="CDD" id="cd00075">
    <property type="entry name" value="HATPase"/>
    <property type="match status" value="1"/>
</dbReference>
<keyword evidence="12" id="KW-0472">Membrane</keyword>
<dbReference type="Proteomes" id="UP001596506">
    <property type="component" value="Unassembled WGS sequence"/>
</dbReference>
<dbReference type="PROSITE" id="PS50109">
    <property type="entry name" value="HIS_KIN"/>
    <property type="match status" value="1"/>
</dbReference>
<dbReference type="Pfam" id="PF00512">
    <property type="entry name" value="HisKA"/>
    <property type="match status" value="1"/>
</dbReference>
<keyword evidence="15" id="KW-1185">Reference proteome</keyword>
<dbReference type="SMART" id="SM00387">
    <property type="entry name" value="HATPase_c"/>
    <property type="match status" value="1"/>
</dbReference>
<evidence type="ECO:0000313" key="14">
    <source>
        <dbReference type="EMBL" id="MFC7294735.1"/>
    </source>
</evidence>
<dbReference type="RefSeq" id="WP_100687443.1">
    <property type="nucleotide sequence ID" value="NZ_JBHTBD010000002.1"/>
</dbReference>
<dbReference type="GO" id="GO:0005524">
    <property type="term" value="F:ATP binding"/>
    <property type="evidence" value="ECO:0007669"/>
    <property type="project" value="UniProtKB-KW"/>
</dbReference>
<gene>
    <name evidence="14" type="ORF">ACFQQA_08360</name>
</gene>
<evidence type="ECO:0000256" key="10">
    <source>
        <dbReference type="ARBA" id="ARBA00022989"/>
    </source>
</evidence>
<dbReference type="PANTHER" id="PTHR45436">
    <property type="entry name" value="SENSOR HISTIDINE KINASE YKOH"/>
    <property type="match status" value="1"/>
</dbReference>
<keyword evidence="6" id="KW-0812">Transmembrane</keyword>
<dbReference type="Pfam" id="PF02518">
    <property type="entry name" value="HATPase_c"/>
    <property type="match status" value="1"/>
</dbReference>
<evidence type="ECO:0000256" key="1">
    <source>
        <dbReference type="ARBA" id="ARBA00000085"/>
    </source>
</evidence>
<dbReference type="Gene3D" id="3.30.565.10">
    <property type="entry name" value="Histidine kinase-like ATPase, C-terminal domain"/>
    <property type="match status" value="1"/>
</dbReference>
<evidence type="ECO:0000256" key="8">
    <source>
        <dbReference type="ARBA" id="ARBA00022777"/>
    </source>
</evidence>
<evidence type="ECO:0000256" key="3">
    <source>
        <dbReference type="ARBA" id="ARBA00012438"/>
    </source>
</evidence>
<keyword evidence="7" id="KW-0547">Nucleotide-binding</keyword>
<dbReference type="EMBL" id="JBHTBD010000002">
    <property type="protein sequence ID" value="MFC7294735.1"/>
    <property type="molecule type" value="Genomic_DNA"/>
</dbReference>
<evidence type="ECO:0000313" key="15">
    <source>
        <dbReference type="Proteomes" id="UP001596506"/>
    </source>
</evidence>
<organism evidence="14 15">
    <name type="scientific">Marinobacter aromaticivorans</name>
    <dbReference type="NCBI Taxonomy" id="1494078"/>
    <lineage>
        <taxon>Bacteria</taxon>
        <taxon>Pseudomonadati</taxon>
        <taxon>Pseudomonadota</taxon>
        <taxon>Gammaproteobacteria</taxon>
        <taxon>Pseudomonadales</taxon>
        <taxon>Marinobacteraceae</taxon>
        <taxon>Marinobacter</taxon>
    </lineage>
</organism>
<evidence type="ECO:0000256" key="2">
    <source>
        <dbReference type="ARBA" id="ARBA00004141"/>
    </source>
</evidence>
<keyword evidence="5" id="KW-0808">Transferase</keyword>
<comment type="subcellular location">
    <subcellularLocation>
        <location evidence="2">Membrane</location>
        <topology evidence="2">Multi-pass membrane protein</topology>
    </subcellularLocation>
</comment>
<evidence type="ECO:0000256" key="12">
    <source>
        <dbReference type="ARBA" id="ARBA00023136"/>
    </source>
</evidence>
<reference evidence="15" key="1">
    <citation type="journal article" date="2019" name="Int. J. Syst. Evol. Microbiol.">
        <title>The Global Catalogue of Microorganisms (GCM) 10K type strain sequencing project: providing services to taxonomists for standard genome sequencing and annotation.</title>
        <authorList>
            <consortium name="The Broad Institute Genomics Platform"/>
            <consortium name="The Broad Institute Genome Sequencing Center for Infectious Disease"/>
            <person name="Wu L."/>
            <person name="Ma J."/>
        </authorList>
    </citation>
    <scope>NUCLEOTIDE SEQUENCE [LARGE SCALE GENOMIC DNA]</scope>
    <source>
        <strain evidence="15">CCUG 60559</strain>
    </source>
</reference>
<dbReference type="SUPFAM" id="SSF47384">
    <property type="entry name" value="Homodimeric domain of signal transducing histidine kinase"/>
    <property type="match status" value="1"/>
</dbReference>
<dbReference type="InterPro" id="IPR004358">
    <property type="entry name" value="Sig_transdc_His_kin-like_C"/>
</dbReference>
<accession>A0ABW2IVF7</accession>
<dbReference type="InterPro" id="IPR036097">
    <property type="entry name" value="HisK_dim/P_sf"/>
</dbReference>
<keyword evidence="4" id="KW-0597">Phosphoprotein</keyword>
<dbReference type="SUPFAM" id="SSF55874">
    <property type="entry name" value="ATPase domain of HSP90 chaperone/DNA topoisomerase II/histidine kinase"/>
    <property type="match status" value="1"/>
</dbReference>
<feature type="domain" description="Histidine kinase" evidence="13">
    <location>
        <begin position="255"/>
        <end position="464"/>
    </location>
</feature>
<dbReference type="CDD" id="cd00082">
    <property type="entry name" value="HisKA"/>
    <property type="match status" value="1"/>
</dbReference>